<feature type="region of interest" description="Disordered" evidence="1">
    <location>
        <begin position="378"/>
        <end position="402"/>
    </location>
</feature>
<dbReference type="EMBL" id="QCYY01000451">
    <property type="protein sequence ID" value="ROT85044.1"/>
    <property type="molecule type" value="Genomic_DNA"/>
</dbReference>
<dbReference type="InterPro" id="IPR003599">
    <property type="entry name" value="Ig_sub"/>
</dbReference>
<keyword evidence="3" id="KW-0472">Membrane</keyword>
<proteinExistence type="predicted"/>
<dbReference type="InterPro" id="IPR003598">
    <property type="entry name" value="Ig_sub2"/>
</dbReference>
<keyword evidence="4" id="KW-1185">Reference proteome</keyword>
<dbReference type="CDD" id="cd00096">
    <property type="entry name" value="Ig"/>
    <property type="match status" value="1"/>
</dbReference>
<name>A0A423U8L4_PENVA</name>
<dbReference type="InterPro" id="IPR036179">
    <property type="entry name" value="Ig-like_dom_sf"/>
</dbReference>
<accession>A0A423U8L4</accession>
<dbReference type="InterPro" id="IPR013783">
    <property type="entry name" value="Ig-like_fold"/>
</dbReference>
<feature type="domain" description="Ig-like" evidence="2">
    <location>
        <begin position="72"/>
        <end position="173"/>
    </location>
</feature>
<dbReference type="SMART" id="SM00408">
    <property type="entry name" value="IGc2"/>
    <property type="match status" value="1"/>
</dbReference>
<dbReference type="SMART" id="SM00409">
    <property type="entry name" value="IG"/>
    <property type="match status" value="2"/>
</dbReference>
<dbReference type="InterPro" id="IPR007110">
    <property type="entry name" value="Ig-like_dom"/>
</dbReference>
<feature type="region of interest" description="Disordered" evidence="1">
    <location>
        <begin position="185"/>
        <end position="207"/>
    </location>
</feature>
<dbReference type="Gene3D" id="2.60.40.10">
    <property type="entry name" value="Immunoglobulins"/>
    <property type="match status" value="2"/>
</dbReference>
<comment type="caution">
    <text evidence="3">The sequence shown here is derived from an EMBL/GenBank/DDBJ whole genome shotgun (WGS) entry which is preliminary data.</text>
</comment>
<evidence type="ECO:0000313" key="3">
    <source>
        <dbReference type="EMBL" id="ROT85044.1"/>
    </source>
</evidence>
<dbReference type="Proteomes" id="UP000283509">
    <property type="component" value="Unassembled WGS sequence"/>
</dbReference>
<dbReference type="PANTHER" id="PTHR23279">
    <property type="entry name" value="DEFECTIVE PROBOSCIS EXTENSION RESPONSE DPR -RELATED"/>
    <property type="match status" value="1"/>
</dbReference>
<dbReference type="SUPFAM" id="SSF48726">
    <property type="entry name" value="Immunoglobulin"/>
    <property type="match status" value="2"/>
</dbReference>
<evidence type="ECO:0000256" key="1">
    <source>
        <dbReference type="SAM" id="MobiDB-lite"/>
    </source>
</evidence>
<gene>
    <name evidence="3" type="ORF">C7M84_021480</name>
</gene>
<sequence length="416" mass="45909">MPGPHFLPFSAWQVTWLKRDEEHLLTAGGQVYSSEQRYSVSHVRHQQLWELSVRDVRLSDAGIYECQMTSHPPSSLFFYLRVVEAQAVIQGEPDVHVHTGVSLKLHCTVELATEPPLYIFWFHNDSMINYAPKRPLKVMKHNFGSSLIINNVTWDDAGSYRCEPHKAKAANLTLHVVEGEKHAALHNGQGEGKEEQPGTSSSAGGSHGERALLTAVVAFCVLLADAALARLDGHSTDSPAGEKMHNTQYTLRGVLLQLPGYCKGLIHTRALVTGPFHPSTKKKPPRGKRSPFSLVRKNGVRGYVYTRRRRRGTFAAFPKDEQSSKVGPIRWARGGGGAPSRVIPGEETGIIKGASGPFRNGQTHTTDHKIYLPLALISNTKHPSARDPPRHDALPPPPRPTFNLLPLLLQERPPAG</sequence>
<dbReference type="Pfam" id="PF13927">
    <property type="entry name" value="Ig_3"/>
    <property type="match status" value="1"/>
</dbReference>
<reference evidence="3 4" key="2">
    <citation type="submission" date="2019-01" db="EMBL/GenBank/DDBJ databases">
        <title>The decoding of complex shrimp genome reveals the adaptation for benthos swimmer, frequently molting mechanism and breeding impact on genome.</title>
        <authorList>
            <person name="Sun Y."/>
            <person name="Gao Y."/>
            <person name="Yu Y."/>
        </authorList>
    </citation>
    <scope>NUCLEOTIDE SEQUENCE [LARGE SCALE GENOMIC DNA]</scope>
    <source>
        <tissue evidence="3">Muscle</tissue>
    </source>
</reference>
<evidence type="ECO:0000259" key="2">
    <source>
        <dbReference type="PROSITE" id="PS50835"/>
    </source>
</evidence>
<dbReference type="OrthoDB" id="190835at2759"/>
<dbReference type="PROSITE" id="PS50835">
    <property type="entry name" value="IG_LIKE"/>
    <property type="match status" value="1"/>
</dbReference>
<reference evidence="3 4" key="1">
    <citation type="submission" date="2018-04" db="EMBL/GenBank/DDBJ databases">
        <authorList>
            <person name="Zhang X."/>
            <person name="Yuan J."/>
            <person name="Li F."/>
            <person name="Xiang J."/>
        </authorList>
    </citation>
    <scope>NUCLEOTIDE SEQUENCE [LARGE SCALE GENOMIC DNA]</scope>
    <source>
        <tissue evidence="3">Muscle</tissue>
    </source>
</reference>
<dbReference type="AlphaFoldDB" id="A0A423U8L4"/>
<dbReference type="GO" id="GO:0050808">
    <property type="term" value="P:synapse organization"/>
    <property type="evidence" value="ECO:0007669"/>
    <property type="project" value="TreeGrafter"/>
</dbReference>
<feature type="compositionally biased region" description="Basic and acidic residues" evidence="1">
    <location>
        <begin position="384"/>
        <end position="393"/>
    </location>
</feature>
<evidence type="ECO:0000313" key="4">
    <source>
        <dbReference type="Proteomes" id="UP000283509"/>
    </source>
</evidence>
<dbReference type="GO" id="GO:0032589">
    <property type="term" value="C:neuron projection membrane"/>
    <property type="evidence" value="ECO:0007669"/>
    <property type="project" value="TreeGrafter"/>
</dbReference>
<dbReference type="PANTHER" id="PTHR23279:SF37">
    <property type="entry name" value="DEFECTIVE PROBOSCIS EXTENSION RESPONSE 13, ISOFORM B"/>
    <property type="match status" value="1"/>
</dbReference>
<organism evidence="3 4">
    <name type="scientific">Penaeus vannamei</name>
    <name type="common">Whiteleg shrimp</name>
    <name type="synonym">Litopenaeus vannamei</name>
    <dbReference type="NCBI Taxonomy" id="6689"/>
    <lineage>
        <taxon>Eukaryota</taxon>
        <taxon>Metazoa</taxon>
        <taxon>Ecdysozoa</taxon>
        <taxon>Arthropoda</taxon>
        <taxon>Crustacea</taxon>
        <taxon>Multicrustacea</taxon>
        <taxon>Malacostraca</taxon>
        <taxon>Eumalacostraca</taxon>
        <taxon>Eucarida</taxon>
        <taxon>Decapoda</taxon>
        <taxon>Dendrobranchiata</taxon>
        <taxon>Penaeoidea</taxon>
        <taxon>Penaeidae</taxon>
        <taxon>Penaeus</taxon>
    </lineage>
</organism>
<protein>
    <submittedName>
        <fullName evidence="3">Putative transmembrane and immunoglobulin domain-containing protein</fullName>
    </submittedName>
</protein>
<keyword evidence="3" id="KW-0812">Transmembrane</keyword>
<dbReference type="InterPro" id="IPR037448">
    <property type="entry name" value="Zig-8"/>
</dbReference>